<dbReference type="Pfam" id="PF00254">
    <property type="entry name" value="FKBP_C"/>
    <property type="match status" value="1"/>
</dbReference>
<evidence type="ECO:0000313" key="7">
    <source>
        <dbReference type="EMBL" id="KAL1521967.1"/>
    </source>
</evidence>
<dbReference type="GO" id="GO:0003755">
    <property type="term" value="F:peptidyl-prolyl cis-trans isomerase activity"/>
    <property type="evidence" value="ECO:0007669"/>
    <property type="project" value="UniProtKB-KW"/>
</dbReference>
<dbReference type="Proteomes" id="UP001515480">
    <property type="component" value="Unassembled WGS sequence"/>
</dbReference>
<evidence type="ECO:0000256" key="5">
    <source>
        <dbReference type="PROSITE-ProRule" id="PRU00277"/>
    </source>
</evidence>
<keyword evidence="4 5" id="KW-0413">Isomerase</keyword>
<evidence type="ECO:0000256" key="3">
    <source>
        <dbReference type="ARBA" id="ARBA00023110"/>
    </source>
</evidence>
<evidence type="ECO:0000256" key="4">
    <source>
        <dbReference type="ARBA" id="ARBA00023235"/>
    </source>
</evidence>
<sequence length="211" mass="22002">MLLAPLALTLALAFPCVPHAGVGRARSLRCASPHMTASTTETELDDSTWTVTETGLRYKDTVVGDGDAPAKGDSVSIHYAGMNADGTLFDSSRGAGKSGRPLKFEVGGGKVIPGWNEGVSTMKVGGVRTLSIPPSLGFGTIGSPDGKVKPNTKIFIECELVEVERGGVFSKLELPTINPQALAIIAVLAIPYFLPPGTLPDEIASIWGKAK</sequence>
<accession>A0AB34JL47</accession>
<dbReference type="PROSITE" id="PS50059">
    <property type="entry name" value="FKBP_PPIASE"/>
    <property type="match status" value="1"/>
</dbReference>
<evidence type="ECO:0000313" key="8">
    <source>
        <dbReference type="Proteomes" id="UP001515480"/>
    </source>
</evidence>
<evidence type="ECO:0000256" key="2">
    <source>
        <dbReference type="ARBA" id="ARBA00013194"/>
    </source>
</evidence>
<dbReference type="SUPFAM" id="SSF54534">
    <property type="entry name" value="FKBP-like"/>
    <property type="match status" value="1"/>
</dbReference>
<comment type="catalytic activity">
    <reaction evidence="1 5">
        <text>[protein]-peptidylproline (omega=180) = [protein]-peptidylproline (omega=0)</text>
        <dbReference type="Rhea" id="RHEA:16237"/>
        <dbReference type="Rhea" id="RHEA-COMP:10747"/>
        <dbReference type="Rhea" id="RHEA-COMP:10748"/>
        <dbReference type="ChEBI" id="CHEBI:83833"/>
        <dbReference type="ChEBI" id="CHEBI:83834"/>
        <dbReference type="EC" id="5.2.1.8"/>
    </reaction>
</comment>
<dbReference type="PANTHER" id="PTHR43811">
    <property type="entry name" value="FKBP-TYPE PEPTIDYL-PROLYL CIS-TRANS ISOMERASE FKPA"/>
    <property type="match status" value="1"/>
</dbReference>
<dbReference type="Gene3D" id="3.10.50.40">
    <property type="match status" value="1"/>
</dbReference>
<keyword evidence="8" id="KW-1185">Reference proteome</keyword>
<protein>
    <recommendedName>
        <fullName evidence="2 5">peptidylprolyl isomerase</fullName>
        <ecNumber evidence="2 5">5.2.1.8</ecNumber>
    </recommendedName>
</protein>
<gene>
    <name evidence="7" type="ORF">AB1Y20_021613</name>
</gene>
<organism evidence="7 8">
    <name type="scientific">Prymnesium parvum</name>
    <name type="common">Toxic golden alga</name>
    <dbReference type="NCBI Taxonomy" id="97485"/>
    <lineage>
        <taxon>Eukaryota</taxon>
        <taxon>Haptista</taxon>
        <taxon>Haptophyta</taxon>
        <taxon>Prymnesiophyceae</taxon>
        <taxon>Prymnesiales</taxon>
        <taxon>Prymnesiaceae</taxon>
        <taxon>Prymnesium</taxon>
    </lineage>
</organism>
<dbReference type="PANTHER" id="PTHR43811:SF19">
    <property type="entry name" value="39 KDA FK506-BINDING NUCLEAR PROTEIN"/>
    <property type="match status" value="1"/>
</dbReference>
<evidence type="ECO:0000259" key="6">
    <source>
        <dbReference type="PROSITE" id="PS50059"/>
    </source>
</evidence>
<dbReference type="InterPro" id="IPR001179">
    <property type="entry name" value="PPIase_FKBP_dom"/>
</dbReference>
<dbReference type="EMBL" id="JBGBPQ010000007">
    <property type="protein sequence ID" value="KAL1521967.1"/>
    <property type="molecule type" value="Genomic_DNA"/>
</dbReference>
<dbReference type="AlphaFoldDB" id="A0AB34JL47"/>
<comment type="caution">
    <text evidence="7">The sequence shown here is derived from an EMBL/GenBank/DDBJ whole genome shotgun (WGS) entry which is preliminary data.</text>
</comment>
<dbReference type="InterPro" id="IPR046357">
    <property type="entry name" value="PPIase_dom_sf"/>
</dbReference>
<reference evidence="7 8" key="1">
    <citation type="journal article" date="2024" name="Science">
        <title>Giant polyketide synthase enzymes in the biosynthesis of giant marine polyether toxins.</title>
        <authorList>
            <person name="Fallon T.R."/>
            <person name="Shende V.V."/>
            <person name="Wierzbicki I.H."/>
            <person name="Pendleton A.L."/>
            <person name="Watervoot N.F."/>
            <person name="Auber R.P."/>
            <person name="Gonzalez D.J."/>
            <person name="Wisecaver J.H."/>
            <person name="Moore B.S."/>
        </authorList>
    </citation>
    <scope>NUCLEOTIDE SEQUENCE [LARGE SCALE GENOMIC DNA]</scope>
    <source>
        <strain evidence="7 8">12B1</strain>
    </source>
</reference>
<evidence type="ECO:0000256" key="1">
    <source>
        <dbReference type="ARBA" id="ARBA00000971"/>
    </source>
</evidence>
<keyword evidence="3 5" id="KW-0697">Rotamase</keyword>
<dbReference type="EC" id="5.2.1.8" evidence="2 5"/>
<proteinExistence type="predicted"/>
<feature type="domain" description="PPIase FKBP-type" evidence="6">
    <location>
        <begin position="72"/>
        <end position="164"/>
    </location>
</feature>
<name>A0AB34JL47_PRYPA</name>